<proteinExistence type="predicted"/>
<feature type="compositionally biased region" description="Polar residues" evidence="1">
    <location>
        <begin position="9"/>
        <end position="20"/>
    </location>
</feature>
<comment type="caution">
    <text evidence="2">The sequence shown here is derived from an EMBL/GenBank/DDBJ whole genome shotgun (WGS) entry which is preliminary data.</text>
</comment>
<protein>
    <submittedName>
        <fullName evidence="2">Uncharacterized protein</fullName>
    </submittedName>
</protein>
<evidence type="ECO:0000313" key="2">
    <source>
        <dbReference type="EMBL" id="KAF7507596.1"/>
    </source>
</evidence>
<reference evidence="2" key="1">
    <citation type="submission" date="2020-02" db="EMBL/GenBank/DDBJ databases">
        <authorList>
            <person name="Palmer J.M."/>
        </authorList>
    </citation>
    <scope>NUCLEOTIDE SEQUENCE</scope>
    <source>
        <strain evidence="2">EPUS1.4</strain>
        <tissue evidence="2">Thallus</tissue>
    </source>
</reference>
<evidence type="ECO:0000313" key="3">
    <source>
        <dbReference type="Proteomes" id="UP000606974"/>
    </source>
</evidence>
<gene>
    <name evidence="2" type="ORF">GJ744_010266</name>
</gene>
<feature type="region of interest" description="Disordered" evidence="1">
    <location>
        <begin position="1"/>
        <end position="23"/>
    </location>
</feature>
<accession>A0A8H7E5J9</accession>
<dbReference type="Proteomes" id="UP000606974">
    <property type="component" value="Unassembled WGS sequence"/>
</dbReference>
<keyword evidence="3" id="KW-1185">Reference proteome</keyword>
<dbReference type="AlphaFoldDB" id="A0A8H7E5J9"/>
<dbReference type="EMBL" id="JAACFV010000066">
    <property type="protein sequence ID" value="KAF7507596.1"/>
    <property type="molecule type" value="Genomic_DNA"/>
</dbReference>
<evidence type="ECO:0000256" key="1">
    <source>
        <dbReference type="SAM" id="MobiDB-lite"/>
    </source>
</evidence>
<sequence>MLSLASYHTVDSPTSGNIENSLPGRMGVVGTKRRCFGASTVERVVNDQTSKAAIYVLSCSYHEIGVTKGSLSDDSLDFEGLSMPGCLLQRIMVRISKQLKRSCSTASYTEWLKRAAIQARLRTDMFSRNTKCLTAFGLCERLKLLEDPLLVSAGFVGCLLGLGNSTFRMLRAAETRNSSA</sequence>
<organism evidence="2 3">
    <name type="scientific">Endocarpon pusillum</name>
    <dbReference type="NCBI Taxonomy" id="364733"/>
    <lineage>
        <taxon>Eukaryota</taxon>
        <taxon>Fungi</taxon>
        <taxon>Dikarya</taxon>
        <taxon>Ascomycota</taxon>
        <taxon>Pezizomycotina</taxon>
        <taxon>Eurotiomycetes</taxon>
        <taxon>Chaetothyriomycetidae</taxon>
        <taxon>Verrucariales</taxon>
        <taxon>Verrucariaceae</taxon>
        <taxon>Endocarpon</taxon>
    </lineage>
</organism>
<name>A0A8H7E5J9_9EURO</name>